<evidence type="ECO:0000256" key="3">
    <source>
        <dbReference type="SAM" id="MobiDB-lite"/>
    </source>
</evidence>
<dbReference type="SUPFAM" id="SSF57701">
    <property type="entry name" value="Zn2/Cys6 DNA-binding domain"/>
    <property type="match status" value="1"/>
</dbReference>
<feature type="compositionally biased region" description="Polar residues" evidence="3">
    <location>
        <begin position="1"/>
        <end position="18"/>
    </location>
</feature>
<feature type="region of interest" description="Disordered" evidence="3">
    <location>
        <begin position="73"/>
        <end position="146"/>
    </location>
</feature>
<dbReference type="Pfam" id="PF00172">
    <property type="entry name" value="Zn_clus"/>
    <property type="match status" value="1"/>
</dbReference>
<evidence type="ECO:0000259" key="4">
    <source>
        <dbReference type="PROSITE" id="PS50048"/>
    </source>
</evidence>
<evidence type="ECO:0000256" key="1">
    <source>
        <dbReference type="ARBA" id="ARBA00022723"/>
    </source>
</evidence>
<evidence type="ECO:0000256" key="2">
    <source>
        <dbReference type="ARBA" id="ARBA00023242"/>
    </source>
</evidence>
<evidence type="ECO:0000313" key="6">
    <source>
        <dbReference type="Proteomes" id="UP000053259"/>
    </source>
</evidence>
<feature type="compositionally biased region" description="Low complexity" evidence="3">
    <location>
        <begin position="96"/>
        <end position="106"/>
    </location>
</feature>
<dbReference type="GO" id="GO:0006351">
    <property type="term" value="P:DNA-templated transcription"/>
    <property type="evidence" value="ECO:0007669"/>
    <property type="project" value="InterPro"/>
</dbReference>
<dbReference type="GO" id="GO:0003677">
    <property type="term" value="F:DNA binding"/>
    <property type="evidence" value="ECO:0007669"/>
    <property type="project" value="InterPro"/>
</dbReference>
<dbReference type="Proteomes" id="UP000053259">
    <property type="component" value="Unassembled WGS sequence"/>
</dbReference>
<dbReference type="InParanoid" id="A0A0D1YXJ8"/>
<dbReference type="PANTHER" id="PTHR46910">
    <property type="entry name" value="TRANSCRIPTION FACTOR PDR1"/>
    <property type="match status" value="1"/>
</dbReference>
<gene>
    <name evidence="5" type="ORF">PV09_03937</name>
</gene>
<feature type="compositionally biased region" description="Polar residues" evidence="3">
    <location>
        <begin position="107"/>
        <end position="129"/>
    </location>
</feature>
<feature type="region of interest" description="Disordered" evidence="3">
    <location>
        <begin position="1"/>
        <end position="24"/>
    </location>
</feature>
<keyword evidence="1" id="KW-0479">Metal-binding</keyword>
<dbReference type="PROSITE" id="PS50048">
    <property type="entry name" value="ZN2_CY6_FUNGAL_2"/>
    <property type="match status" value="1"/>
</dbReference>
<evidence type="ECO:0000313" key="5">
    <source>
        <dbReference type="EMBL" id="KIW05427.1"/>
    </source>
</evidence>
<dbReference type="InterPro" id="IPR036864">
    <property type="entry name" value="Zn2-C6_fun-type_DNA-bd_sf"/>
</dbReference>
<name>A0A0D1YXJ8_9PEZI</name>
<proteinExistence type="predicted"/>
<dbReference type="SMART" id="SM00906">
    <property type="entry name" value="Fungal_trans"/>
    <property type="match status" value="1"/>
</dbReference>
<keyword evidence="2" id="KW-0539">Nucleus</keyword>
<dbReference type="HOGENOM" id="CLU_010508_0_0_1"/>
<feature type="compositionally biased region" description="Low complexity" evidence="3">
    <location>
        <begin position="674"/>
        <end position="687"/>
    </location>
</feature>
<organism evidence="5 6">
    <name type="scientific">Verruconis gallopava</name>
    <dbReference type="NCBI Taxonomy" id="253628"/>
    <lineage>
        <taxon>Eukaryota</taxon>
        <taxon>Fungi</taxon>
        <taxon>Dikarya</taxon>
        <taxon>Ascomycota</taxon>
        <taxon>Pezizomycotina</taxon>
        <taxon>Dothideomycetes</taxon>
        <taxon>Pleosporomycetidae</taxon>
        <taxon>Venturiales</taxon>
        <taxon>Sympoventuriaceae</taxon>
        <taxon>Verruconis</taxon>
    </lineage>
</organism>
<keyword evidence="6" id="KW-1185">Reference proteome</keyword>
<dbReference type="VEuPathDB" id="FungiDB:PV09_03937"/>
<dbReference type="GeneID" id="27311910"/>
<dbReference type="GO" id="GO:0008270">
    <property type="term" value="F:zinc ion binding"/>
    <property type="evidence" value="ECO:0007669"/>
    <property type="project" value="InterPro"/>
</dbReference>
<dbReference type="AlphaFoldDB" id="A0A0D1YXJ8"/>
<feature type="region of interest" description="Disordered" evidence="3">
    <location>
        <begin position="659"/>
        <end position="689"/>
    </location>
</feature>
<dbReference type="InterPro" id="IPR007219">
    <property type="entry name" value="XnlR_reg_dom"/>
</dbReference>
<dbReference type="PROSITE" id="PS00463">
    <property type="entry name" value="ZN2_CY6_FUNGAL_1"/>
    <property type="match status" value="1"/>
</dbReference>
<accession>A0A0D1YXJ8</accession>
<dbReference type="InterPro" id="IPR050987">
    <property type="entry name" value="AtrR-like"/>
</dbReference>
<dbReference type="CDD" id="cd00067">
    <property type="entry name" value="GAL4"/>
    <property type="match status" value="1"/>
</dbReference>
<dbReference type="OrthoDB" id="3037908at2759"/>
<dbReference type="EMBL" id="KN847538">
    <property type="protein sequence ID" value="KIW05427.1"/>
    <property type="molecule type" value="Genomic_DNA"/>
</dbReference>
<dbReference type="STRING" id="253628.A0A0D1YXJ8"/>
<feature type="domain" description="Zn(2)-C6 fungal-type" evidence="4">
    <location>
        <begin position="32"/>
        <end position="62"/>
    </location>
</feature>
<dbReference type="RefSeq" id="XP_016215296.1">
    <property type="nucleotide sequence ID" value="XM_016357207.1"/>
</dbReference>
<dbReference type="CDD" id="cd12148">
    <property type="entry name" value="fungal_TF_MHR"/>
    <property type="match status" value="1"/>
</dbReference>
<sequence length="732" mass="81801">MRQSSSNLVSNLVQTPSELQPKRAKRARLSLACNQCRKRKVRCDAEMPQCRNCKIRGHECITTDPRNPDLVVYRKAPKSSEKTQMSEVAPMEDTPEQSSPEPSSFPTVENSLRSQDQIPSRVRSSSTGLAHSESAHVSTHHELSRSRDQELIPTVFHDDHHSPLALYGDASRHRQKLMGRSSLRSLVMVLDLCLNRLGLPSVEPAFGHGMYYVEELHLPLSCHLPDLPPPSLFETFLRAYKERIHPLFPLVDIAHIEDESKRLRSESEECWTPASGPTRIQDSLRTSEIPILACIYGIISIGADEAAGQITETGTVFLNAAFSFYAHLVGTPYLTSVQALLLLTIALRGRNKEGQGFQTLGQAIRIAHSIGIHRNIAKLDPRPHNQPSLRDQLHARVWWTCFALEKIFELETARPTAIRRSDSDQIIPSTSNCAEFPYFAHFVSLAMVLGQISDALYRAKRSQESAVQLLQSIARLDASLSNWCSSVPEHMRPLGHFFGDEAELPLATFLSLQYNQAVITLHRTALAVQQLQYDTELDKIKASTNAASWQRVKRGASLCVQSARAIIKLDAELADAQITSRLFTVTQSLLASVVLALHIVRQPTSRMVNSDLELLSNETLYAEEQYRSCGQDENFIKVCSTLRKSMLEFVQLHKSIQDAPLPRTSTERQPPTPSSSTFPSTNPSETSWSLHSGVHAGFRTGDPLQDVALEDFWSTMDPDLTIDDYFGQDIGI</sequence>
<dbReference type="SMART" id="SM00066">
    <property type="entry name" value="GAL4"/>
    <property type="match status" value="1"/>
</dbReference>
<dbReference type="Gene3D" id="4.10.240.10">
    <property type="entry name" value="Zn(2)-C6 fungal-type DNA-binding domain"/>
    <property type="match status" value="1"/>
</dbReference>
<dbReference type="InterPro" id="IPR001138">
    <property type="entry name" value="Zn2Cys6_DnaBD"/>
</dbReference>
<dbReference type="Pfam" id="PF04082">
    <property type="entry name" value="Fungal_trans"/>
    <property type="match status" value="1"/>
</dbReference>
<protein>
    <recommendedName>
        <fullName evidence="4">Zn(2)-C6 fungal-type domain-containing protein</fullName>
    </recommendedName>
</protein>
<dbReference type="PANTHER" id="PTHR46910:SF1">
    <property type="entry name" value="MISCELLANEOUS ZN(II)2CYS6 TRANSCRIPTION FACTOR (EUROFUNG)-RELATED"/>
    <property type="match status" value="1"/>
</dbReference>
<reference evidence="5 6" key="1">
    <citation type="submission" date="2015-01" db="EMBL/GenBank/DDBJ databases">
        <title>The Genome Sequence of Ochroconis gallopava CBS43764.</title>
        <authorList>
            <consortium name="The Broad Institute Genomics Platform"/>
            <person name="Cuomo C."/>
            <person name="de Hoog S."/>
            <person name="Gorbushina A."/>
            <person name="Stielow B."/>
            <person name="Teixiera M."/>
            <person name="Abouelleil A."/>
            <person name="Chapman S.B."/>
            <person name="Priest M."/>
            <person name="Young S.K."/>
            <person name="Wortman J."/>
            <person name="Nusbaum C."/>
            <person name="Birren B."/>
        </authorList>
    </citation>
    <scope>NUCLEOTIDE SEQUENCE [LARGE SCALE GENOMIC DNA]</scope>
    <source>
        <strain evidence="5 6">CBS 43764</strain>
    </source>
</reference>
<dbReference type="GO" id="GO:0000981">
    <property type="term" value="F:DNA-binding transcription factor activity, RNA polymerase II-specific"/>
    <property type="evidence" value="ECO:0007669"/>
    <property type="project" value="InterPro"/>
</dbReference>